<sequence>MSQILTLVENGEKSQAELAASGFQAAAGGAGRDLFYVKSSCLFLLNYCQ</sequence>
<dbReference type="Proteomes" id="UP000516181">
    <property type="component" value="Chromosome"/>
</dbReference>
<dbReference type="KEGG" id="kpe:KPK_0327"/>
<evidence type="ECO:0000313" key="2">
    <source>
        <dbReference type="Proteomes" id="UP000516181"/>
    </source>
</evidence>
<accession>A0A7H0EMV1</accession>
<dbReference type="RefSeq" id="WP_012540400.1">
    <property type="nucleotide sequence ID" value="NC_011283.1"/>
</dbReference>
<dbReference type="AlphaFoldDB" id="A0A7H0EMV1"/>
<gene>
    <name evidence="1" type="ORF">IAP99_01695</name>
</gene>
<proteinExistence type="predicted"/>
<name>A0A7H0EMV1_KLEVA</name>
<reference evidence="1 2" key="1">
    <citation type="submission" date="2020-08" db="EMBL/GenBank/DDBJ databases">
        <title>Complete genome sequence of Klebsiella pneumoniae KP2757.</title>
        <authorList>
            <person name="Zhang X."/>
        </authorList>
    </citation>
    <scope>NUCLEOTIDE SEQUENCE [LARGE SCALE GENOMIC DNA]</scope>
    <source>
        <strain evidence="1 2">KP2757</strain>
    </source>
</reference>
<protein>
    <submittedName>
        <fullName evidence="1">Uncharacterized protein</fullName>
    </submittedName>
</protein>
<dbReference type="GeneID" id="93270900"/>
<organism evidence="1 2">
    <name type="scientific">Klebsiella variicola</name>
    <dbReference type="NCBI Taxonomy" id="244366"/>
    <lineage>
        <taxon>Bacteria</taxon>
        <taxon>Pseudomonadati</taxon>
        <taxon>Pseudomonadota</taxon>
        <taxon>Gammaproteobacteria</taxon>
        <taxon>Enterobacterales</taxon>
        <taxon>Enterobacteriaceae</taxon>
        <taxon>Klebsiella/Raoultella group</taxon>
        <taxon>Klebsiella</taxon>
        <taxon>Klebsiella pneumoniae complex</taxon>
    </lineage>
</organism>
<dbReference type="EMBL" id="CP060807">
    <property type="protein sequence ID" value="QNP25117.1"/>
    <property type="molecule type" value="Genomic_DNA"/>
</dbReference>
<evidence type="ECO:0000313" key="1">
    <source>
        <dbReference type="EMBL" id="QNP25117.1"/>
    </source>
</evidence>